<keyword evidence="1" id="KW-0472">Membrane</keyword>
<dbReference type="AlphaFoldDB" id="A0A8K0XQ12"/>
<accession>A0A8K0XQ12</accession>
<keyword evidence="3" id="KW-1185">Reference proteome</keyword>
<reference evidence="2" key="1">
    <citation type="journal article" date="2021" name="New Phytol.">
        <title>Evolutionary innovations through gain and loss of genes in the ectomycorrhizal Boletales.</title>
        <authorList>
            <person name="Wu G."/>
            <person name="Miyauchi S."/>
            <person name="Morin E."/>
            <person name="Kuo A."/>
            <person name="Drula E."/>
            <person name="Varga T."/>
            <person name="Kohler A."/>
            <person name="Feng B."/>
            <person name="Cao Y."/>
            <person name="Lipzen A."/>
            <person name="Daum C."/>
            <person name="Hundley H."/>
            <person name="Pangilinan J."/>
            <person name="Johnson J."/>
            <person name="Barry K."/>
            <person name="LaButti K."/>
            <person name="Ng V."/>
            <person name="Ahrendt S."/>
            <person name="Min B."/>
            <person name="Choi I.G."/>
            <person name="Park H."/>
            <person name="Plett J.M."/>
            <person name="Magnuson J."/>
            <person name="Spatafora J.W."/>
            <person name="Nagy L.G."/>
            <person name="Henrissat B."/>
            <person name="Grigoriev I.V."/>
            <person name="Yang Z.L."/>
            <person name="Xu J."/>
            <person name="Martin F.M."/>
        </authorList>
    </citation>
    <scope>NUCLEOTIDE SEQUENCE</scope>
    <source>
        <strain evidence="2">KKN 215</strain>
    </source>
</reference>
<feature type="transmembrane region" description="Helical" evidence="1">
    <location>
        <begin position="49"/>
        <end position="68"/>
    </location>
</feature>
<protein>
    <submittedName>
        <fullName evidence="2">Uncharacterized protein</fullName>
    </submittedName>
</protein>
<comment type="caution">
    <text evidence="2">The sequence shown here is derived from an EMBL/GenBank/DDBJ whole genome shotgun (WGS) entry which is preliminary data.</text>
</comment>
<gene>
    <name evidence="2" type="ORF">BXZ70DRAFT_134470</name>
</gene>
<keyword evidence="1" id="KW-1133">Transmembrane helix</keyword>
<organism evidence="2 3">
    <name type="scientific">Cristinia sonorae</name>
    <dbReference type="NCBI Taxonomy" id="1940300"/>
    <lineage>
        <taxon>Eukaryota</taxon>
        <taxon>Fungi</taxon>
        <taxon>Dikarya</taxon>
        <taxon>Basidiomycota</taxon>
        <taxon>Agaricomycotina</taxon>
        <taxon>Agaricomycetes</taxon>
        <taxon>Agaricomycetidae</taxon>
        <taxon>Agaricales</taxon>
        <taxon>Pleurotineae</taxon>
        <taxon>Stephanosporaceae</taxon>
        <taxon>Cristinia</taxon>
    </lineage>
</organism>
<dbReference type="EMBL" id="JAEVFJ010000014">
    <property type="protein sequence ID" value="KAH8100885.1"/>
    <property type="molecule type" value="Genomic_DNA"/>
</dbReference>
<evidence type="ECO:0000256" key="1">
    <source>
        <dbReference type="SAM" id="Phobius"/>
    </source>
</evidence>
<proteinExistence type="predicted"/>
<evidence type="ECO:0000313" key="3">
    <source>
        <dbReference type="Proteomes" id="UP000813824"/>
    </source>
</evidence>
<dbReference type="Proteomes" id="UP000813824">
    <property type="component" value="Unassembled WGS sequence"/>
</dbReference>
<name>A0A8K0XQ12_9AGAR</name>
<evidence type="ECO:0000313" key="2">
    <source>
        <dbReference type="EMBL" id="KAH8100885.1"/>
    </source>
</evidence>
<keyword evidence="1" id="KW-0812">Transmembrane</keyword>
<sequence>MVVATLSSHPTTPPTTQTIRALSSCAAVATESPMAAISSPGSVPPPSSIIQLWLLHAILFLYAFFGGLHPDIASIVSMYVDGQLTAIKSDVDADAVEITARSRLDLPAVHGRSVHGHETEIRTHRYDAPSPAEPCLLTAEVNPISPVPFPPVNHQVRTYQLDSSPQHAQSHVELPSSECYQPDGRGSSVCFFNSDTASCGDCVSS</sequence>